<comment type="caution">
    <text evidence="1">The sequence shown here is derived from an EMBL/GenBank/DDBJ whole genome shotgun (WGS) entry which is preliminary data.</text>
</comment>
<reference evidence="1 2" key="1">
    <citation type="submission" date="2024-02" db="EMBL/GenBank/DDBJ databases">
        <title>De novo assembly and annotation of 12 fungi associated with fruit tree decline syndrome in Ontario, Canada.</title>
        <authorList>
            <person name="Sulman M."/>
            <person name="Ellouze W."/>
            <person name="Ilyukhin E."/>
        </authorList>
    </citation>
    <scope>NUCLEOTIDE SEQUENCE [LARGE SCALE GENOMIC DNA]</scope>
    <source>
        <strain evidence="1 2">M42-189</strain>
    </source>
</reference>
<evidence type="ECO:0008006" key="3">
    <source>
        <dbReference type="Google" id="ProtNLM"/>
    </source>
</evidence>
<evidence type="ECO:0000313" key="1">
    <source>
        <dbReference type="EMBL" id="KAL1612964.1"/>
    </source>
</evidence>
<accession>A0ABR3S8D2</accession>
<dbReference type="Proteomes" id="UP001521785">
    <property type="component" value="Unassembled WGS sequence"/>
</dbReference>
<proteinExistence type="predicted"/>
<protein>
    <recommendedName>
        <fullName evidence="3">Heterokaryon incompatibility domain-containing protein</fullName>
    </recommendedName>
</protein>
<organism evidence="1 2">
    <name type="scientific">Paraconiothyrium brasiliense</name>
    <dbReference type="NCBI Taxonomy" id="300254"/>
    <lineage>
        <taxon>Eukaryota</taxon>
        <taxon>Fungi</taxon>
        <taxon>Dikarya</taxon>
        <taxon>Ascomycota</taxon>
        <taxon>Pezizomycotina</taxon>
        <taxon>Dothideomycetes</taxon>
        <taxon>Pleosporomycetidae</taxon>
        <taxon>Pleosporales</taxon>
        <taxon>Massarineae</taxon>
        <taxon>Didymosphaeriaceae</taxon>
        <taxon>Paraconiothyrium</taxon>
    </lineage>
</organism>
<dbReference type="EMBL" id="JAKJXO020000001">
    <property type="protein sequence ID" value="KAL1612964.1"/>
    <property type="molecule type" value="Genomic_DNA"/>
</dbReference>
<keyword evidence="2" id="KW-1185">Reference proteome</keyword>
<dbReference type="PANTHER" id="PTHR33112">
    <property type="entry name" value="DOMAIN PROTEIN, PUTATIVE-RELATED"/>
    <property type="match status" value="1"/>
</dbReference>
<dbReference type="PANTHER" id="PTHR33112:SF10">
    <property type="entry name" value="TOL"/>
    <property type="match status" value="1"/>
</dbReference>
<sequence>MSHYICDAIDDFTRDVEQGNLNRRGWVLQERALSRRTIYFAENQTYWECGEGVRCETLTMMNNKKASFLGDSDFPNSIESSVKGTKILLFQNLYEKYAAMELSFMKDRPMAIRGLEKRLVRTFKTKGGFGMFECYMHRCLLWKRASWSLSPIKTFGEESTPSWSWMAYAGGIRFMDIPFGDMSWADDIYSPWHHDAIADDHAESCEQKVRQPSAIQAPAWELANSFAPENLFLDDRSRSLPQSLRYIVVGTEKSKRPGSNYHRVYVLIVASVSGHGERAYQRVGVGILAEPLICKSKVPAMIRLT</sequence>
<evidence type="ECO:0000313" key="2">
    <source>
        <dbReference type="Proteomes" id="UP001521785"/>
    </source>
</evidence>
<name>A0ABR3S8D2_9PLEO</name>
<gene>
    <name evidence="1" type="ORF">SLS60_001195</name>
</gene>